<dbReference type="InterPro" id="IPR050570">
    <property type="entry name" value="Cell_wall_metabolism_enzyme"/>
</dbReference>
<dbReference type="RefSeq" id="WP_308433258.1">
    <property type="nucleotide sequence ID" value="NZ_BMWG01000020.1"/>
</dbReference>
<dbReference type="AlphaFoldDB" id="A0A918QKL9"/>
<reference evidence="3" key="1">
    <citation type="journal article" date="2014" name="Int. J. Syst. Evol. Microbiol.">
        <title>Complete genome sequence of Corynebacterium casei LMG S-19264T (=DSM 44701T), isolated from a smear-ripened cheese.</title>
        <authorList>
            <consortium name="US DOE Joint Genome Institute (JGI-PGF)"/>
            <person name="Walter F."/>
            <person name="Albersmeier A."/>
            <person name="Kalinowski J."/>
            <person name="Ruckert C."/>
        </authorList>
    </citation>
    <scope>NUCLEOTIDE SEQUENCE</scope>
    <source>
        <strain evidence="3">JCM 4988</strain>
    </source>
</reference>
<dbReference type="Proteomes" id="UP000630936">
    <property type="component" value="Unassembled WGS sequence"/>
</dbReference>
<accession>A0A918QKL9</accession>
<evidence type="ECO:0000259" key="2">
    <source>
        <dbReference type="Pfam" id="PF01551"/>
    </source>
</evidence>
<dbReference type="CDD" id="cd12797">
    <property type="entry name" value="M23_peptidase"/>
    <property type="match status" value="1"/>
</dbReference>
<dbReference type="PANTHER" id="PTHR21666">
    <property type="entry name" value="PEPTIDASE-RELATED"/>
    <property type="match status" value="1"/>
</dbReference>
<dbReference type="PANTHER" id="PTHR21666:SF270">
    <property type="entry name" value="MUREIN HYDROLASE ACTIVATOR ENVC"/>
    <property type="match status" value="1"/>
</dbReference>
<evidence type="ECO:0000313" key="4">
    <source>
        <dbReference type="Proteomes" id="UP000630936"/>
    </source>
</evidence>
<proteinExistence type="predicted"/>
<feature type="compositionally biased region" description="Basic and acidic residues" evidence="1">
    <location>
        <begin position="70"/>
        <end position="89"/>
    </location>
</feature>
<dbReference type="Gene3D" id="2.70.70.10">
    <property type="entry name" value="Glucose Permease (Domain IIA)"/>
    <property type="match status" value="1"/>
</dbReference>
<feature type="compositionally biased region" description="Basic and acidic residues" evidence="1">
    <location>
        <begin position="1"/>
        <end position="31"/>
    </location>
</feature>
<dbReference type="EMBL" id="BMWG01000020">
    <property type="protein sequence ID" value="GGZ51086.1"/>
    <property type="molecule type" value="Genomic_DNA"/>
</dbReference>
<protein>
    <recommendedName>
        <fullName evidence="2">M23ase beta-sheet core domain-containing protein</fullName>
    </recommendedName>
</protein>
<dbReference type="InterPro" id="IPR016047">
    <property type="entry name" value="M23ase_b-sheet_dom"/>
</dbReference>
<reference evidence="3" key="2">
    <citation type="submission" date="2020-09" db="EMBL/GenBank/DDBJ databases">
        <authorList>
            <person name="Sun Q."/>
            <person name="Ohkuma M."/>
        </authorList>
    </citation>
    <scope>NUCLEOTIDE SEQUENCE</scope>
    <source>
        <strain evidence="3">JCM 4988</strain>
    </source>
</reference>
<dbReference type="SUPFAM" id="SSF51261">
    <property type="entry name" value="Duplicated hybrid motif"/>
    <property type="match status" value="1"/>
</dbReference>
<dbReference type="Pfam" id="PF01551">
    <property type="entry name" value="Peptidase_M23"/>
    <property type="match status" value="1"/>
</dbReference>
<feature type="region of interest" description="Disordered" evidence="1">
    <location>
        <begin position="58"/>
        <end position="89"/>
    </location>
</feature>
<feature type="region of interest" description="Disordered" evidence="1">
    <location>
        <begin position="1"/>
        <end position="32"/>
    </location>
</feature>
<keyword evidence="4" id="KW-1185">Reference proteome</keyword>
<dbReference type="GO" id="GO:0004222">
    <property type="term" value="F:metalloendopeptidase activity"/>
    <property type="evidence" value="ECO:0007669"/>
    <property type="project" value="TreeGrafter"/>
</dbReference>
<organism evidence="3 4">
    <name type="scientific">Streptomyces inusitatus</name>
    <dbReference type="NCBI Taxonomy" id="68221"/>
    <lineage>
        <taxon>Bacteria</taxon>
        <taxon>Bacillati</taxon>
        <taxon>Actinomycetota</taxon>
        <taxon>Actinomycetes</taxon>
        <taxon>Kitasatosporales</taxon>
        <taxon>Streptomycetaceae</taxon>
        <taxon>Streptomyces</taxon>
    </lineage>
</organism>
<feature type="domain" description="M23ase beta-sheet core" evidence="2">
    <location>
        <begin position="29"/>
        <end position="78"/>
    </location>
</feature>
<dbReference type="InterPro" id="IPR011055">
    <property type="entry name" value="Dup_hybrid_motif"/>
</dbReference>
<gene>
    <name evidence="3" type="ORF">GCM10010387_51830</name>
</gene>
<comment type="caution">
    <text evidence="3">The sequence shown here is derived from an EMBL/GenBank/DDBJ whole genome shotgun (WGS) entry which is preliminary data.</text>
</comment>
<evidence type="ECO:0000313" key="3">
    <source>
        <dbReference type="EMBL" id="GGZ51086.1"/>
    </source>
</evidence>
<evidence type="ECO:0000256" key="1">
    <source>
        <dbReference type="SAM" id="MobiDB-lite"/>
    </source>
</evidence>
<sequence length="89" mass="10049">MGSREHPKWTRRAGLSEKPRGGSRSGHDNNGRDYIYCHLSKLEVKTGTKVRAGQRIGRVGATGNVTGPHLHFEDRPRGGRYGQDRKPRW</sequence>
<name>A0A918QKL9_9ACTN</name>